<feature type="chain" id="PRO_5031228441" description="DUF2059 domain-containing protein" evidence="1">
    <location>
        <begin position="30"/>
        <end position="281"/>
    </location>
</feature>
<feature type="signal peptide" evidence="1">
    <location>
        <begin position="1"/>
        <end position="29"/>
    </location>
</feature>
<dbReference type="InterPro" id="IPR018637">
    <property type="entry name" value="DUF2059"/>
</dbReference>
<evidence type="ECO:0000313" key="3">
    <source>
        <dbReference type="EMBL" id="MBB4173823.1"/>
    </source>
</evidence>
<gene>
    <name evidence="3" type="ORF">GGR93_001596</name>
</gene>
<sequence length="281" mass="30765">MTAIFRAPMLVLSFLSLLAVAVPVPQARAADTEKLETFLEVTGFDVALESIRLSADAAPQMLGIEADAFGSEWSRLVGEVFKTDLMHEMALDILGKTLDDDALDHAADFYASEFGQRLVKAENSSHMIEDDELKSESGTAIIDGLVRIGSPRVELLRSLNEASDVEDSSIRAIQEVQIRFLMAAAGAGVIELQMDEPDLREALRAQEGDMRASIQSNALANAAYTYQAFSDVEIDAYAKALAHPTMQKVYELMNAVQYEIQANRFEEVAARLSGMQPSQDL</sequence>
<dbReference type="Proteomes" id="UP000565745">
    <property type="component" value="Unassembled WGS sequence"/>
</dbReference>
<evidence type="ECO:0000256" key="1">
    <source>
        <dbReference type="SAM" id="SignalP"/>
    </source>
</evidence>
<protein>
    <recommendedName>
        <fullName evidence="2">DUF2059 domain-containing protein</fullName>
    </recommendedName>
</protein>
<name>A0A7W6M831_9RHOB</name>
<dbReference type="EMBL" id="JACIFU010000002">
    <property type="protein sequence ID" value="MBB4173823.1"/>
    <property type="molecule type" value="Genomic_DNA"/>
</dbReference>
<feature type="domain" description="DUF2059" evidence="2">
    <location>
        <begin position="86"/>
        <end position="127"/>
    </location>
</feature>
<evidence type="ECO:0000313" key="4">
    <source>
        <dbReference type="Proteomes" id="UP000565745"/>
    </source>
</evidence>
<keyword evidence="4" id="KW-1185">Reference proteome</keyword>
<dbReference type="Pfam" id="PF09832">
    <property type="entry name" value="DUF2059"/>
    <property type="match status" value="1"/>
</dbReference>
<accession>A0A7W6M831</accession>
<organism evidence="3 4">
    <name type="scientific">Sulfitobacter noctilucicola</name>
    <dbReference type="NCBI Taxonomy" id="1342301"/>
    <lineage>
        <taxon>Bacteria</taxon>
        <taxon>Pseudomonadati</taxon>
        <taxon>Pseudomonadota</taxon>
        <taxon>Alphaproteobacteria</taxon>
        <taxon>Rhodobacterales</taxon>
        <taxon>Roseobacteraceae</taxon>
        <taxon>Sulfitobacter</taxon>
    </lineage>
</organism>
<evidence type="ECO:0000259" key="2">
    <source>
        <dbReference type="Pfam" id="PF09832"/>
    </source>
</evidence>
<dbReference type="RefSeq" id="WP_025057357.1">
    <property type="nucleotide sequence ID" value="NZ_JACIFU010000002.1"/>
</dbReference>
<keyword evidence="1" id="KW-0732">Signal</keyword>
<reference evidence="3 4" key="1">
    <citation type="submission" date="2020-08" db="EMBL/GenBank/DDBJ databases">
        <title>Genomic Encyclopedia of Type Strains, Phase IV (KMG-IV): sequencing the most valuable type-strain genomes for metagenomic binning, comparative biology and taxonomic classification.</title>
        <authorList>
            <person name="Goeker M."/>
        </authorList>
    </citation>
    <scope>NUCLEOTIDE SEQUENCE [LARGE SCALE GENOMIC DNA]</scope>
    <source>
        <strain evidence="3 4">DSM 101015</strain>
    </source>
</reference>
<dbReference type="AlphaFoldDB" id="A0A7W6M831"/>
<dbReference type="OrthoDB" id="7830101at2"/>
<comment type="caution">
    <text evidence="3">The sequence shown here is derived from an EMBL/GenBank/DDBJ whole genome shotgun (WGS) entry which is preliminary data.</text>
</comment>
<proteinExistence type="predicted"/>